<dbReference type="EMBL" id="CP095053">
    <property type="protein sequence ID" value="UOR05853.1"/>
    <property type="molecule type" value="Genomic_DNA"/>
</dbReference>
<keyword evidence="2" id="KW-0255">Endonuclease</keyword>
<accession>A0A8T9SYP5</accession>
<dbReference type="InterPro" id="IPR044925">
    <property type="entry name" value="His-Me_finger_sf"/>
</dbReference>
<keyword evidence="2" id="KW-0540">Nuclease</keyword>
<dbReference type="GO" id="GO:0004519">
    <property type="term" value="F:endonuclease activity"/>
    <property type="evidence" value="ECO:0007669"/>
    <property type="project" value="UniProtKB-KW"/>
</dbReference>
<keyword evidence="2" id="KW-0378">Hydrolase</keyword>
<dbReference type="SUPFAM" id="SSF54171">
    <property type="entry name" value="DNA-binding domain"/>
    <property type="match status" value="1"/>
</dbReference>
<evidence type="ECO:0000313" key="2">
    <source>
        <dbReference type="EMBL" id="UOR05853.1"/>
    </source>
</evidence>
<dbReference type="RefSeq" id="WP_245094434.1">
    <property type="nucleotide sequence ID" value="NZ_CP095053.1"/>
</dbReference>
<evidence type="ECO:0000313" key="3">
    <source>
        <dbReference type="Proteomes" id="UP000829925"/>
    </source>
</evidence>
<dbReference type="Proteomes" id="UP000829925">
    <property type="component" value="Chromosome"/>
</dbReference>
<dbReference type="Gene3D" id="3.90.75.20">
    <property type="match status" value="1"/>
</dbReference>
<dbReference type="KEGG" id="haei:MUN82_01845"/>
<feature type="domain" description="HNH nuclease" evidence="1">
    <location>
        <begin position="75"/>
        <end position="119"/>
    </location>
</feature>
<reference evidence="2 3" key="1">
    <citation type="submission" date="2022-04" db="EMBL/GenBank/DDBJ databases">
        <title>Hymenobacter sp. isolated from the air.</title>
        <authorList>
            <person name="Won M."/>
            <person name="Lee C.-M."/>
            <person name="Woen H.-Y."/>
            <person name="Kwon S.-W."/>
        </authorList>
    </citation>
    <scope>NUCLEOTIDE SEQUENCE [LARGE SCALE GENOMIC DNA]</scope>
    <source>
        <strain evidence="3">5413 J-13</strain>
    </source>
</reference>
<dbReference type="GO" id="GO:0003677">
    <property type="term" value="F:DNA binding"/>
    <property type="evidence" value="ECO:0007669"/>
    <property type="project" value="InterPro"/>
</dbReference>
<sequence>MKVKPIKGIIKNHVFSVKISNHAFGLPLGEDKNYMVFNDGTVYSEKSRKYLKPGNDSKGYLFYGICTNGKSKSQKAHRLVAKTHIPNFNNYPQIDHIDRDRQNNHVSNLRWCTNQMNHMNRSAKKSSTSKFVGVYWNTAAKKWHSSLGINGKVKYLGLFDDELKAHQAYLTAKEKYHKM</sequence>
<dbReference type="AlphaFoldDB" id="A0A8T9SYP5"/>
<proteinExistence type="predicted"/>
<organism evidence="2 3">
    <name type="scientific">Hymenobacter aerilatus</name>
    <dbReference type="NCBI Taxonomy" id="2932251"/>
    <lineage>
        <taxon>Bacteria</taxon>
        <taxon>Pseudomonadati</taxon>
        <taxon>Bacteroidota</taxon>
        <taxon>Cytophagia</taxon>
        <taxon>Cytophagales</taxon>
        <taxon>Hymenobacteraceae</taxon>
        <taxon>Hymenobacter</taxon>
    </lineage>
</organism>
<protein>
    <submittedName>
        <fullName evidence="2">HNH endonuclease</fullName>
    </submittedName>
</protein>
<evidence type="ECO:0000259" key="1">
    <source>
        <dbReference type="Pfam" id="PF13392"/>
    </source>
</evidence>
<dbReference type="SUPFAM" id="SSF54060">
    <property type="entry name" value="His-Me finger endonucleases"/>
    <property type="match status" value="1"/>
</dbReference>
<dbReference type="Pfam" id="PF13392">
    <property type="entry name" value="HNH_3"/>
    <property type="match status" value="1"/>
</dbReference>
<gene>
    <name evidence="2" type="ORF">MUN82_01845</name>
</gene>
<dbReference type="InterPro" id="IPR016177">
    <property type="entry name" value="DNA-bd_dom_sf"/>
</dbReference>
<name>A0A8T9SYP5_9BACT</name>
<dbReference type="InterPro" id="IPR003615">
    <property type="entry name" value="HNH_nuc"/>
</dbReference>
<keyword evidence="3" id="KW-1185">Reference proteome</keyword>